<accession>A0A095SFQ5</accession>
<dbReference type="AlphaFoldDB" id="A0A095SFQ5"/>
<comment type="caution">
    <text evidence="1">The sequence shown here is derived from an EMBL/GenBank/DDBJ whole genome shotgun (WGS) entry which is preliminary data.</text>
</comment>
<sequence length="286" mass="32503">MRAFARFSLFRWLFTYSRRMLVGEGVNPGLEVDTYFPDVDPVRVSRDLERDGAAFGLKLPGHVVEKILKFTGDTHCYADRNVDKGFLVADRVAAEKQLDKTILVAQYFNTLSECPEVAKLISDPVLNQIAGLYLKSKPTFVGANLWWTFPVDATDEDRSRHAHVFHRDVDDFRFFKFFFYLTDVKEGDGAHVCVLGSQGKAPAKSFLDRWNIRRYSDEEVSETYPDSSIVEICGNAGEGFAEDTWCLHKGMTPTNSPRLLLQFQFALFDYGVANDIRDPETLKAIT</sequence>
<dbReference type="STRING" id="1177154.Y5S_03265"/>
<evidence type="ECO:0008006" key="3">
    <source>
        <dbReference type="Google" id="ProtNLM"/>
    </source>
</evidence>
<proteinExistence type="predicted"/>
<evidence type="ECO:0000313" key="1">
    <source>
        <dbReference type="EMBL" id="KGD63456.1"/>
    </source>
</evidence>
<dbReference type="PATRIC" id="fig|1177154.3.peg.3305"/>
<evidence type="ECO:0000313" key="2">
    <source>
        <dbReference type="Proteomes" id="UP000029444"/>
    </source>
</evidence>
<dbReference type="eggNOG" id="ENOG502ZPQC">
    <property type="taxonomic scope" value="Bacteria"/>
</dbReference>
<gene>
    <name evidence="1" type="ORF">Y5S_03265</name>
</gene>
<protein>
    <recommendedName>
        <fullName evidence="3">Phytanoyl-CoA dioxygenase</fullName>
    </recommendedName>
</protein>
<dbReference type="Gene3D" id="2.60.120.620">
    <property type="entry name" value="q2cbj1_9rhob like domain"/>
    <property type="match status" value="1"/>
</dbReference>
<reference evidence="1 2" key="1">
    <citation type="submission" date="2012-09" db="EMBL/GenBank/DDBJ databases">
        <title>Genome Sequence of alkane-degrading Bacterium Alcanivorax sp. 19-m-6.</title>
        <authorList>
            <person name="Lai Q."/>
            <person name="Shao Z."/>
        </authorList>
    </citation>
    <scope>NUCLEOTIDE SEQUENCE [LARGE SCALE GENOMIC DNA]</scope>
    <source>
        <strain evidence="1 2">19-m-6</strain>
    </source>
</reference>
<dbReference type="Proteomes" id="UP000029444">
    <property type="component" value="Unassembled WGS sequence"/>
</dbReference>
<keyword evidence="2" id="KW-1185">Reference proteome</keyword>
<name>A0A095SFQ5_9GAMM</name>
<organism evidence="1 2">
    <name type="scientific">Alcanivorax nanhaiticus</name>
    <dbReference type="NCBI Taxonomy" id="1177154"/>
    <lineage>
        <taxon>Bacteria</taxon>
        <taxon>Pseudomonadati</taxon>
        <taxon>Pseudomonadota</taxon>
        <taxon>Gammaproteobacteria</taxon>
        <taxon>Oceanospirillales</taxon>
        <taxon>Alcanivoracaceae</taxon>
        <taxon>Alcanivorax</taxon>
    </lineage>
</organism>
<dbReference type="SUPFAM" id="SSF51197">
    <property type="entry name" value="Clavaminate synthase-like"/>
    <property type="match status" value="1"/>
</dbReference>
<dbReference type="EMBL" id="ARXV01000017">
    <property type="protein sequence ID" value="KGD63456.1"/>
    <property type="molecule type" value="Genomic_DNA"/>
</dbReference>